<gene>
    <name evidence="2" type="ORF">UFOPK1726_00273</name>
</gene>
<sequence length="121" mass="12971">MPLSENEQRLLEQMERALAAEDPKFASALRGRPSLAGKRFAPLALGLLVAGIVLIVAAVAIPLMPIGILGFVAVLVGVLLLTAPKPATPGSVQAKTAKPSKADFMKRFEQRWEDRNQGDQN</sequence>
<evidence type="ECO:0000313" key="2">
    <source>
        <dbReference type="EMBL" id="CAB4570928.1"/>
    </source>
</evidence>
<dbReference type="EMBL" id="CAEZTT010000018">
    <property type="protein sequence ID" value="CAB4570928.1"/>
    <property type="molecule type" value="Genomic_DNA"/>
</dbReference>
<proteinExistence type="predicted"/>
<evidence type="ECO:0000256" key="1">
    <source>
        <dbReference type="SAM" id="Phobius"/>
    </source>
</evidence>
<dbReference type="Pfam" id="PF11239">
    <property type="entry name" value="DUF3040"/>
    <property type="match status" value="1"/>
</dbReference>
<reference evidence="2" key="1">
    <citation type="submission" date="2020-05" db="EMBL/GenBank/DDBJ databases">
        <authorList>
            <person name="Chiriac C."/>
            <person name="Salcher M."/>
            <person name="Ghai R."/>
            <person name="Kavagutti S V."/>
        </authorList>
    </citation>
    <scope>NUCLEOTIDE SEQUENCE</scope>
</reference>
<keyword evidence="1" id="KW-0812">Transmembrane</keyword>
<feature type="transmembrane region" description="Helical" evidence="1">
    <location>
        <begin position="40"/>
        <end position="60"/>
    </location>
</feature>
<dbReference type="InterPro" id="IPR021401">
    <property type="entry name" value="DUF3040"/>
</dbReference>
<keyword evidence="1" id="KW-1133">Transmembrane helix</keyword>
<protein>
    <submittedName>
        <fullName evidence="2">Unannotated protein</fullName>
    </submittedName>
</protein>
<feature type="transmembrane region" description="Helical" evidence="1">
    <location>
        <begin position="66"/>
        <end position="83"/>
    </location>
</feature>
<accession>A0A6J6ECF7</accession>
<name>A0A6J6ECF7_9ZZZZ</name>
<organism evidence="2">
    <name type="scientific">freshwater metagenome</name>
    <dbReference type="NCBI Taxonomy" id="449393"/>
    <lineage>
        <taxon>unclassified sequences</taxon>
        <taxon>metagenomes</taxon>
        <taxon>ecological metagenomes</taxon>
    </lineage>
</organism>
<dbReference type="AlphaFoldDB" id="A0A6J6ECF7"/>
<keyword evidence="1" id="KW-0472">Membrane</keyword>